<reference evidence="3 4" key="1">
    <citation type="submission" date="2021-03" db="EMBL/GenBank/DDBJ databases">
        <title>The complete genome sequence of Acetobacter sacchari TBRC 11175.</title>
        <authorList>
            <person name="Charoenyingcharoen P."/>
            <person name="Yukphan P."/>
        </authorList>
    </citation>
    <scope>NUCLEOTIDE SEQUENCE [LARGE SCALE GENOMIC DNA]</scope>
    <source>
        <strain evidence="3 4">TBRC 11175</strain>
    </source>
</reference>
<dbReference type="Pfam" id="PF00346">
    <property type="entry name" value="Complex1_49kDa"/>
    <property type="match status" value="1"/>
</dbReference>
<keyword evidence="4" id="KW-1185">Reference proteome</keyword>
<dbReference type="RefSeq" id="WP_207883445.1">
    <property type="nucleotide sequence ID" value="NZ_JAFVMF010000025.1"/>
</dbReference>
<feature type="domain" description="NADH-quinone oxidoreductase subunit D" evidence="2">
    <location>
        <begin position="296"/>
        <end position="449"/>
    </location>
</feature>
<comment type="caution">
    <text evidence="3">The sequence shown here is derived from an EMBL/GenBank/DDBJ whole genome shotgun (WGS) entry which is preliminary data.</text>
</comment>
<gene>
    <name evidence="3" type="ORF">J2D73_17490</name>
</gene>
<dbReference type="InterPro" id="IPR037232">
    <property type="entry name" value="NADH_quin_OxRdtase_su_C/D-like"/>
</dbReference>
<keyword evidence="1" id="KW-0560">Oxidoreductase</keyword>
<dbReference type="InterPro" id="IPR052197">
    <property type="entry name" value="ComplexI_49kDa-like"/>
</dbReference>
<evidence type="ECO:0000259" key="2">
    <source>
        <dbReference type="Pfam" id="PF00346"/>
    </source>
</evidence>
<evidence type="ECO:0000313" key="3">
    <source>
        <dbReference type="EMBL" id="MBO1361582.1"/>
    </source>
</evidence>
<proteinExistence type="predicted"/>
<dbReference type="InterPro" id="IPR001135">
    <property type="entry name" value="NADH_Q_OxRdtase_suD"/>
</dbReference>
<accession>A0ABS3M085</accession>
<dbReference type="EMBL" id="JAFVMF010000025">
    <property type="protein sequence ID" value="MBO1361582.1"/>
    <property type="molecule type" value="Genomic_DNA"/>
</dbReference>
<evidence type="ECO:0000313" key="4">
    <source>
        <dbReference type="Proteomes" id="UP000664771"/>
    </source>
</evidence>
<dbReference type="InterPro" id="IPR029014">
    <property type="entry name" value="NiFe-Hase_large"/>
</dbReference>
<organism evidence="3 4">
    <name type="scientific">Acetobacter sacchari</name>
    <dbReference type="NCBI Taxonomy" id="2661687"/>
    <lineage>
        <taxon>Bacteria</taxon>
        <taxon>Pseudomonadati</taxon>
        <taxon>Pseudomonadota</taxon>
        <taxon>Alphaproteobacteria</taxon>
        <taxon>Acetobacterales</taxon>
        <taxon>Acetobacteraceae</taxon>
        <taxon>Acetobacter</taxon>
    </lineage>
</organism>
<evidence type="ECO:0000256" key="1">
    <source>
        <dbReference type="ARBA" id="ARBA00023002"/>
    </source>
</evidence>
<dbReference type="SUPFAM" id="SSF56762">
    <property type="entry name" value="HydB/Nqo4-like"/>
    <property type="match status" value="1"/>
</dbReference>
<dbReference type="PANTHER" id="PTHR43485">
    <property type="entry name" value="HYDROGENASE-4 COMPONENT G"/>
    <property type="match status" value="1"/>
</dbReference>
<dbReference type="Gene3D" id="1.10.645.10">
    <property type="entry name" value="Cytochrome-c3 Hydrogenase, chain B"/>
    <property type="match status" value="1"/>
</dbReference>
<dbReference type="Proteomes" id="UP000664771">
    <property type="component" value="Unassembled WGS sequence"/>
</dbReference>
<name>A0ABS3M085_9PROT</name>
<sequence length="539" mass="55501">MNGGLIPFGAPPKEDAEGLRDSAALIRSGRAAGASWRFELDEMEWRGLQESLSADPLSFIGLWCDGDAVQALFADPRQGGDRPLMAVLKLDGARYPGLSGPRPAAASFERRINDLWGVEAMDARDTRPLVDHAAWTASAPLSARPGAATYAPEIPEFGQLPDAVVRSGTLATRGPANGGFAAPAHLRLGVAPGPAGPAVASVESRVGYTHRGVASRMCGGTTLAAADLAGRISVSMAAAHQWAFCMAAERAAGVSAPLAAEVARAALCEIERVFAHLTALARLAQAADAALVSARLFAARETLMRLCGKALGKRTLMDCICPGGVAIGGVASGGDARSEAQVLAWVCQELAAFGRSEVAALRGVWRTTPGLLARLAGLGMTRRAEMDALGLGGVVGRACGRGGDLRLGQAAYGAVQLRPCARTGGDARARADLRMDEILESLELLDSLGATLLAEEADALCAAFPTPVDPCWGFGAVEAAHGAVWYVVGLGKGRVEQVFIADPSPSILTAQEAALVGARALDVDVVTASFAVSAAAVDQ</sequence>
<protein>
    <submittedName>
        <fullName evidence="3">NADH:ubiquinone oxidoreductase</fullName>
    </submittedName>
</protein>
<dbReference type="SUPFAM" id="SSF143243">
    <property type="entry name" value="Nqo5-like"/>
    <property type="match status" value="1"/>
</dbReference>
<dbReference type="PANTHER" id="PTHR43485:SF1">
    <property type="entry name" value="FORMATE HYDROGENLYASE SUBUNIT 5-RELATED"/>
    <property type="match status" value="1"/>
</dbReference>